<accession>A0A8J9ZME2</accession>
<feature type="compositionally biased region" description="Basic and acidic residues" evidence="1">
    <location>
        <begin position="78"/>
        <end position="88"/>
    </location>
</feature>
<reference evidence="2" key="1">
    <citation type="submission" date="2022-01" db="EMBL/GenBank/DDBJ databases">
        <authorList>
            <person name="Braso-Vives M."/>
        </authorList>
    </citation>
    <scope>NUCLEOTIDE SEQUENCE</scope>
</reference>
<feature type="region of interest" description="Disordered" evidence="1">
    <location>
        <begin position="60"/>
        <end position="88"/>
    </location>
</feature>
<evidence type="ECO:0000313" key="2">
    <source>
        <dbReference type="EMBL" id="CAH1256731.1"/>
    </source>
</evidence>
<dbReference type="Proteomes" id="UP000838412">
    <property type="component" value="Chromosome 3"/>
</dbReference>
<evidence type="ECO:0000256" key="1">
    <source>
        <dbReference type="SAM" id="MobiDB-lite"/>
    </source>
</evidence>
<keyword evidence="3" id="KW-1185">Reference proteome</keyword>
<dbReference type="EMBL" id="OV696688">
    <property type="protein sequence ID" value="CAH1256731.1"/>
    <property type="molecule type" value="Genomic_DNA"/>
</dbReference>
<protein>
    <submittedName>
        <fullName evidence="2">Hypp1711 protein</fullName>
    </submittedName>
</protein>
<gene>
    <name evidence="2" type="primary">Hypp1711</name>
    <name evidence="2" type="ORF">BLAG_LOCUS14903</name>
</gene>
<feature type="region of interest" description="Disordered" evidence="1">
    <location>
        <begin position="1"/>
        <end position="44"/>
    </location>
</feature>
<evidence type="ECO:0000313" key="3">
    <source>
        <dbReference type="Proteomes" id="UP000838412"/>
    </source>
</evidence>
<organism evidence="2 3">
    <name type="scientific">Branchiostoma lanceolatum</name>
    <name type="common">Common lancelet</name>
    <name type="synonym">Amphioxus lanceolatum</name>
    <dbReference type="NCBI Taxonomy" id="7740"/>
    <lineage>
        <taxon>Eukaryota</taxon>
        <taxon>Metazoa</taxon>
        <taxon>Chordata</taxon>
        <taxon>Cephalochordata</taxon>
        <taxon>Leptocardii</taxon>
        <taxon>Amphioxiformes</taxon>
        <taxon>Branchiostomatidae</taxon>
        <taxon>Branchiostoma</taxon>
    </lineage>
</organism>
<sequence>MLNWLKKVNPPLQRPTTPGLPSLADTENPRASTAANRGGGGGVPKVIVAMTEEEEARELRSSGQKIAKMHIAIGPQKTTDRMSAEVDR</sequence>
<name>A0A8J9ZME2_BRALA</name>
<proteinExistence type="predicted"/>
<dbReference type="AlphaFoldDB" id="A0A8J9ZME2"/>